<keyword evidence="3" id="KW-1185">Reference proteome</keyword>
<evidence type="ECO:0000313" key="2">
    <source>
        <dbReference type="EMBL" id="CAH1986579.1"/>
    </source>
</evidence>
<organism evidence="2 3">
    <name type="scientific">Acanthoscelides obtectus</name>
    <name type="common">Bean weevil</name>
    <name type="synonym">Bruchus obtectus</name>
    <dbReference type="NCBI Taxonomy" id="200917"/>
    <lineage>
        <taxon>Eukaryota</taxon>
        <taxon>Metazoa</taxon>
        <taxon>Ecdysozoa</taxon>
        <taxon>Arthropoda</taxon>
        <taxon>Hexapoda</taxon>
        <taxon>Insecta</taxon>
        <taxon>Pterygota</taxon>
        <taxon>Neoptera</taxon>
        <taxon>Endopterygota</taxon>
        <taxon>Coleoptera</taxon>
        <taxon>Polyphaga</taxon>
        <taxon>Cucujiformia</taxon>
        <taxon>Chrysomeloidea</taxon>
        <taxon>Chrysomelidae</taxon>
        <taxon>Bruchinae</taxon>
        <taxon>Bruchini</taxon>
        <taxon>Acanthoscelides</taxon>
    </lineage>
</organism>
<keyword evidence="1" id="KW-1133">Transmembrane helix</keyword>
<dbReference type="OrthoDB" id="277011at2759"/>
<keyword evidence="1" id="KW-0812">Transmembrane</keyword>
<proteinExistence type="predicted"/>
<dbReference type="AlphaFoldDB" id="A0A9P0PJQ0"/>
<sequence length="93" mass="9934">MTPGGATCVTIDEASSSDVGAAVGMAVMATAGIWGALKQARVKAVTSTYLLRVHVDRDAEATWHWLGVKGGTYLRMTVAQKKHLETFTHLVYA</sequence>
<dbReference type="Proteomes" id="UP001152888">
    <property type="component" value="Unassembled WGS sequence"/>
</dbReference>
<name>A0A9P0PJQ0_ACAOB</name>
<evidence type="ECO:0000256" key="1">
    <source>
        <dbReference type="SAM" id="Phobius"/>
    </source>
</evidence>
<accession>A0A9P0PJQ0</accession>
<evidence type="ECO:0000313" key="3">
    <source>
        <dbReference type="Proteomes" id="UP001152888"/>
    </source>
</evidence>
<keyword evidence="1" id="KW-0472">Membrane</keyword>
<dbReference type="EMBL" id="CAKOFQ010007002">
    <property type="protein sequence ID" value="CAH1986579.1"/>
    <property type="molecule type" value="Genomic_DNA"/>
</dbReference>
<comment type="caution">
    <text evidence="2">The sequence shown here is derived from an EMBL/GenBank/DDBJ whole genome shotgun (WGS) entry which is preliminary data.</text>
</comment>
<reference evidence="2" key="1">
    <citation type="submission" date="2022-03" db="EMBL/GenBank/DDBJ databases">
        <authorList>
            <person name="Sayadi A."/>
        </authorList>
    </citation>
    <scope>NUCLEOTIDE SEQUENCE</scope>
</reference>
<gene>
    <name evidence="2" type="ORF">ACAOBT_LOCUS17332</name>
</gene>
<protein>
    <submittedName>
        <fullName evidence="2">Uncharacterized protein</fullName>
    </submittedName>
</protein>
<feature type="transmembrane region" description="Helical" evidence="1">
    <location>
        <begin position="19"/>
        <end position="37"/>
    </location>
</feature>